<comment type="caution">
    <text evidence="1">The sequence shown here is derived from an EMBL/GenBank/DDBJ whole genome shotgun (WGS) entry which is preliminary data.</text>
</comment>
<evidence type="ECO:0000313" key="2">
    <source>
        <dbReference type="Proteomes" id="UP000789901"/>
    </source>
</evidence>
<reference evidence="1 2" key="1">
    <citation type="submission" date="2021-06" db="EMBL/GenBank/DDBJ databases">
        <authorList>
            <person name="Kallberg Y."/>
            <person name="Tangrot J."/>
            <person name="Rosling A."/>
        </authorList>
    </citation>
    <scope>NUCLEOTIDE SEQUENCE [LARGE SCALE GENOMIC DNA]</scope>
    <source>
        <strain evidence="1 2">120-4 pot B 10/14</strain>
    </source>
</reference>
<keyword evidence="2" id="KW-1185">Reference proteome</keyword>
<organism evidence="1 2">
    <name type="scientific">Gigaspora margarita</name>
    <dbReference type="NCBI Taxonomy" id="4874"/>
    <lineage>
        <taxon>Eukaryota</taxon>
        <taxon>Fungi</taxon>
        <taxon>Fungi incertae sedis</taxon>
        <taxon>Mucoromycota</taxon>
        <taxon>Glomeromycotina</taxon>
        <taxon>Glomeromycetes</taxon>
        <taxon>Diversisporales</taxon>
        <taxon>Gigasporaceae</taxon>
        <taxon>Gigaspora</taxon>
    </lineage>
</organism>
<protein>
    <submittedName>
        <fullName evidence="1">23515_t:CDS:1</fullName>
    </submittedName>
</protein>
<evidence type="ECO:0000313" key="1">
    <source>
        <dbReference type="EMBL" id="CAG8802160.1"/>
    </source>
</evidence>
<dbReference type="EMBL" id="CAJVQB010023543">
    <property type="protein sequence ID" value="CAG8802160.1"/>
    <property type="molecule type" value="Genomic_DNA"/>
</dbReference>
<proteinExistence type="predicted"/>
<name>A0ABN7VVZ8_GIGMA</name>
<accession>A0ABN7VVZ8</accession>
<dbReference type="Proteomes" id="UP000789901">
    <property type="component" value="Unassembled WGS sequence"/>
</dbReference>
<sequence length="128" mass="14569">MPKIQLRSNPIAKYIYNQDIKIGSAGSFKNKKIFEDLCHIMVQIADHEQHKKGLQNLKYSDQFSDFLVILASLIKKLADTIKYDSPIIAMSDNTKIKKRLGFSSLFGCIVDLTLSTESTRVSTYKDIH</sequence>
<gene>
    <name evidence="1" type="ORF">GMARGA_LOCUS23366</name>
</gene>